<reference evidence="1 2" key="1">
    <citation type="journal article" date="2015" name="Genome Announc.">
        <title>Expanding the biotechnology potential of lactobacilli through comparative genomics of 213 strains and associated genera.</title>
        <authorList>
            <person name="Sun Z."/>
            <person name="Harris H.M."/>
            <person name="McCann A."/>
            <person name="Guo C."/>
            <person name="Argimon S."/>
            <person name="Zhang W."/>
            <person name="Yang X."/>
            <person name="Jeffery I.B."/>
            <person name="Cooney J.C."/>
            <person name="Kagawa T.F."/>
            <person name="Liu W."/>
            <person name="Song Y."/>
            <person name="Salvetti E."/>
            <person name="Wrobel A."/>
            <person name="Rasinkangas P."/>
            <person name="Parkhill J."/>
            <person name="Rea M.C."/>
            <person name="O'Sullivan O."/>
            <person name="Ritari J."/>
            <person name="Douillard F.P."/>
            <person name="Paul Ross R."/>
            <person name="Yang R."/>
            <person name="Briner A.E."/>
            <person name="Felis G.E."/>
            <person name="de Vos W.M."/>
            <person name="Barrangou R."/>
            <person name="Klaenhammer T.R."/>
            <person name="Caufield P.W."/>
            <person name="Cui Y."/>
            <person name="Zhang H."/>
            <person name="O'Toole P.W."/>
        </authorList>
    </citation>
    <scope>NUCLEOTIDE SEQUENCE [LARGE SCALE GENOMIC DNA]</scope>
    <source>
        <strain evidence="1 2">DSM 20019</strain>
    </source>
</reference>
<dbReference type="Proteomes" id="UP000050828">
    <property type="component" value="Unassembled WGS sequence"/>
</dbReference>
<dbReference type="RefSeq" id="WP_004271151.1">
    <property type="nucleotide sequence ID" value="NZ_AZDL01000005.1"/>
</dbReference>
<sequence length="57" mass="6856">MLWFKKQTEKDLQSHDFTQLVKHARNDEMHYQKIQATFAGLKKAYHQPKSNQLPKKD</sequence>
<evidence type="ECO:0000313" key="1">
    <source>
        <dbReference type="EMBL" id="KRK93285.1"/>
    </source>
</evidence>
<dbReference type="EMBL" id="AZDL01000005">
    <property type="protein sequence ID" value="KRK93285.1"/>
    <property type="molecule type" value="Genomic_DNA"/>
</dbReference>
<name>A0AAJ0PDB5_LATCU</name>
<accession>A0AAJ0PDB5</accession>
<organism evidence="1 2">
    <name type="scientific">Latilactobacillus curvatus JCM 1096 = DSM 20019</name>
    <dbReference type="NCBI Taxonomy" id="1293592"/>
    <lineage>
        <taxon>Bacteria</taxon>
        <taxon>Bacillati</taxon>
        <taxon>Bacillota</taxon>
        <taxon>Bacilli</taxon>
        <taxon>Lactobacillales</taxon>
        <taxon>Lactobacillaceae</taxon>
        <taxon>Latilactobacillus</taxon>
    </lineage>
</organism>
<dbReference type="GeneID" id="49611755"/>
<comment type="caution">
    <text evidence="1">The sequence shown here is derived from an EMBL/GenBank/DDBJ whole genome shotgun (WGS) entry which is preliminary data.</text>
</comment>
<protein>
    <submittedName>
        <fullName evidence="1">Uncharacterized protein</fullName>
    </submittedName>
</protein>
<gene>
    <name evidence="1" type="ORF">FC08_GL001254</name>
</gene>
<evidence type="ECO:0000313" key="2">
    <source>
        <dbReference type="Proteomes" id="UP000050828"/>
    </source>
</evidence>
<dbReference type="AlphaFoldDB" id="A0AAJ0PDB5"/>
<proteinExistence type="predicted"/>